<reference evidence="3 4" key="1">
    <citation type="submission" date="2016-09" db="EMBL/GenBank/DDBJ databases">
        <title>Extensive genetic diversity and differential bi-allelic expression allows diatom success in the polar Southern Ocean.</title>
        <authorList>
            <consortium name="DOE Joint Genome Institute"/>
            <person name="Mock T."/>
            <person name="Otillar R.P."/>
            <person name="Strauss J."/>
            <person name="Dupont C."/>
            <person name="Frickenhaus S."/>
            <person name="Maumus F."/>
            <person name="Mcmullan M."/>
            <person name="Sanges R."/>
            <person name="Schmutz J."/>
            <person name="Toseland A."/>
            <person name="Valas R."/>
            <person name="Veluchamy A."/>
            <person name="Ward B.J."/>
            <person name="Allen A."/>
            <person name="Barry K."/>
            <person name="Falciatore A."/>
            <person name="Ferrante M."/>
            <person name="Fortunato A.E."/>
            <person name="Gloeckner G."/>
            <person name="Gruber A."/>
            <person name="Hipkin R."/>
            <person name="Janech M."/>
            <person name="Kroth P."/>
            <person name="Leese F."/>
            <person name="Lindquist E."/>
            <person name="Lyon B.R."/>
            <person name="Martin J."/>
            <person name="Mayer C."/>
            <person name="Parker M."/>
            <person name="Quesneville H."/>
            <person name="Raymond J."/>
            <person name="Uhlig C."/>
            <person name="Valentin K.U."/>
            <person name="Worden A.Z."/>
            <person name="Armbrust E.V."/>
            <person name="Bowler C."/>
            <person name="Green B."/>
            <person name="Moulton V."/>
            <person name="Van Oosterhout C."/>
            <person name="Grigoriev I."/>
        </authorList>
    </citation>
    <scope>NUCLEOTIDE SEQUENCE [LARGE SCALE GENOMIC DNA]</scope>
    <source>
        <strain evidence="3 4">CCMP1102</strain>
    </source>
</reference>
<dbReference type="InterPro" id="IPR011333">
    <property type="entry name" value="SKP1/BTB/POZ_sf"/>
</dbReference>
<feature type="domain" description="BTB" evidence="2">
    <location>
        <begin position="62"/>
        <end position="135"/>
    </location>
</feature>
<dbReference type="PANTHER" id="PTHR14499:SF136">
    <property type="entry name" value="GH08630P"/>
    <property type="match status" value="1"/>
</dbReference>
<accession>A0A1E7EU60</accession>
<dbReference type="AlphaFoldDB" id="A0A1E7EU60"/>
<protein>
    <recommendedName>
        <fullName evidence="2">BTB domain-containing protein</fullName>
    </recommendedName>
</protein>
<dbReference type="OrthoDB" id="79493at2759"/>
<dbReference type="Proteomes" id="UP000095751">
    <property type="component" value="Unassembled WGS sequence"/>
</dbReference>
<dbReference type="InterPro" id="IPR000210">
    <property type="entry name" value="BTB/POZ_dom"/>
</dbReference>
<proteinExistence type="predicted"/>
<dbReference type="EMBL" id="KV784376">
    <property type="protein sequence ID" value="OEU09335.1"/>
    <property type="molecule type" value="Genomic_DNA"/>
</dbReference>
<feature type="compositionally biased region" description="Basic and acidic residues" evidence="1">
    <location>
        <begin position="1"/>
        <end position="26"/>
    </location>
</feature>
<gene>
    <name evidence="3" type="ORF">FRACYDRAFT_248817</name>
</gene>
<evidence type="ECO:0000256" key="1">
    <source>
        <dbReference type="SAM" id="MobiDB-lite"/>
    </source>
</evidence>
<dbReference type="InterPro" id="IPR003131">
    <property type="entry name" value="T1-type_BTB"/>
</dbReference>
<evidence type="ECO:0000259" key="2">
    <source>
        <dbReference type="PROSITE" id="PS50097"/>
    </source>
</evidence>
<feature type="region of interest" description="Disordered" evidence="1">
    <location>
        <begin position="1"/>
        <end position="38"/>
    </location>
</feature>
<evidence type="ECO:0000313" key="3">
    <source>
        <dbReference type="EMBL" id="OEU09335.1"/>
    </source>
</evidence>
<sequence>MEGESDRGMKRISDSDDPSVHWERWQQSHQKKVKQMEEEKDKLQNEIVTMNSVIEASANVSDDDIIEIDVGGKVIRALRSTLCLAPDTMFTYMFSGRWEESLKRDDNGRIFLDHDPEFIEIIVNFLRKSKIKDPIEPVRPPKVICDKKKDFDDLLRYFGLTDFFNPCPCPQFTFDIAEIDVVQPHGSSVVVTKSEKKIQFSYNAHDFYFVACKSSLDSSGEGSFWKVTIDTLPLESWLFLGITGNLDAIRDSEEDSTSYGWSTANGYLGNLVWKSGRRKRSDFTGFSQGKCFYFHLKSNKLTMFSAETNQTSVINMVTTSDEYYIHFNFCDPGTKISLEPLNEDAQKHMLAGRKISWYEEFLNH</sequence>
<dbReference type="KEGG" id="fcy:FRACYDRAFT_248817"/>
<dbReference type="Gene3D" id="3.30.710.10">
    <property type="entry name" value="Potassium Channel Kv1.1, Chain A"/>
    <property type="match status" value="1"/>
</dbReference>
<dbReference type="SMART" id="SM00225">
    <property type="entry name" value="BTB"/>
    <property type="match status" value="1"/>
</dbReference>
<dbReference type="CDD" id="cd18316">
    <property type="entry name" value="BTB_POZ_KCTD-like"/>
    <property type="match status" value="1"/>
</dbReference>
<evidence type="ECO:0000313" key="4">
    <source>
        <dbReference type="Proteomes" id="UP000095751"/>
    </source>
</evidence>
<dbReference type="PROSITE" id="PS50097">
    <property type="entry name" value="BTB"/>
    <property type="match status" value="1"/>
</dbReference>
<keyword evidence="4" id="KW-1185">Reference proteome</keyword>
<dbReference type="Pfam" id="PF02214">
    <property type="entry name" value="BTB_2"/>
    <property type="match status" value="1"/>
</dbReference>
<dbReference type="PANTHER" id="PTHR14499">
    <property type="entry name" value="POTASSIUM CHANNEL TETRAMERIZATION DOMAIN-CONTAINING"/>
    <property type="match status" value="1"/>
</dbReference>
<dbReference type="InParanoid" id="A0A1E7EU60"/>
<name>A0A1E7EU60_9STRA</name>
<dbReference type="SUPFAM" id="SSF54695">
    <property type="entry name" value="POZ domain"/>
    <property type="match status" value="1"/>
</dbReference>
<organism evidence="3 4">
    <name type="scientific">Fragilariopsis cylindrus CCMP1102</name>
    <dbReference type="NCBI Taxonomy" id="635003"/>
    <lineage>
        <taxon>Eukaryota</taxon>
        <taxon>Sar</taxon>
        <taxon>Stramenopiles</taxon>
        <taxon>Ochrophyta</taxon>
        <taxon>Bacillariophyta</taxon>
        <taxon>Bacillariophyceae</taxon>
        <taxon>Bacillariophycidae</taxon>
        <taxon>Bacillariales</taxon>
        <taxon>Bacillariaceae</taxon>
        <taxon>Fragilariopsis</taxon>
    </lineage>
</organism>
<dbReference type="GO" id="GO:0051260">
    <property type="term" value="P:protein homooligomerization"/>
    <property type="evidence" value="ECO:0007669"/>
    <property type="project" value="InterPro"/>
</dbReference>